<dbReference type="PANTHER" id="PTHR22950:SF666">
    <property type="entry name" value="VACUOLAR AMINO ACID TRANSPORTER 4"/>
    <property type="match status" value="1"/>
</dbReference>
<feature type="transmembrane region" description="Helical" evidence="5">
    <location>
        <begin position="423"/>
        <end position="443"/>
    </location>
</feature>
<dbReference type="InterPro" id="IPR013057">
    <property type="entry name" value="AA_transpt_TM"/>
</dbReference>
<evidence type="ECO:0000256" key="1">
    <source>
        <dbReference type="ARBA" id="ARBA00004141"/>
    </source>
</evidence>
<accession>A0A813E460</accession>
<name>A0A813E460_POLGL</name>
<dbReference type="PANTHER" id="PTHR22950">
    <property type="entry name" value="AMINO ACID TRANSPORTER"/>
    <property type="match status" value="1"/>
</dbReference>
<feature type="transmembrane region" description="Helical" evidence="5">
    <location>
        <begin position="363"/>
        <end position="385"/>
    </location>
</feature>
<comment type="subcellular location">
    <subcellularLocation>
        <location evidence="1">Membrane</location>
        <topology evidence="1">Multi-pass membrane protein</topology>
    </subcellularLocation>
</comment>
<dbReference type="OMA" id="STRIDCA"/>
<dbReference type="Pfam" id="PF01490">
    <property type="entry name" value="Aa_trans"/>
    <property type="match status" value="1"/>
</dbReference>
<feature type="transmembrane region" description="Helical" evidence="5">
    <location>
        <begin position="112"/>
        <end position="137"/>
    </location>
</feature>
<keyword evidence="2 5" id="KW-0812">Transmembrane</keyword>
<keyword evidence="9" id="KW-1185">Reference proteome</keyword>
<evidence type="ECO:0000256" key="4">
    <source>
        <dbReference type="ARBA" id="ARBA00023136"/>
    </source>
</evidence>
<feature type="domain" description="Amino acid transporter transmembrane" evidence="6">
    <location>
        <begin position="17"/>
        <end position="444"/>
    </location>
</feature>
<evidence type="ECO:0000313" key="8">
    <source>
        <dbReference type="EMBL" id="CAE8744058.1"/>
    </source>
</evidence>
<feature type="transmembrane region" description="Helical" evidence="5">
    <location>
        <begin position="20"/>
        <end position="42"/>
    </location>
</feature>
<dbReference type="Proteomes" id="UP000626109">
    <property type="component" value="Unassembled WGS sequence"/>
</dbReference>
<organism evidence="7 9">
    <name type="scientific">Polarella glacialis</name>
    <name type="common">Dinoflagellate</name>
    <dbReference type="NCBI Taxonomy" id="89957"/>
    <lineage>
        <taxon>Eukaryota</taxon>
        <taxon>Sar</taxon>
        <taxon>Alveolata</taxon>
        <taxon>Dinophyceae</taxon>
        <taxon>Suessiales</taxon>
        <taxon>Suessiaceae</taxon>
        <taxon>Polarella</taxon>
    </lineage>
</organism>
<feature type="transmembrane region" description="Helical" evidence="5">
    <location>
        <begin position="303"/>
        <end position="325"/>
    </location>
</feature>
<feature type="transmembrane region" description="Helical" evidence="5">
    <location>
        <begin position="48"/>
        <end position="68"/>
    </location>
</feature>
<feature type="transmembrane region" description="Helical" evidence="5">
    <location>
        <begin position="179"/>
        <end position="198"/>
    </location>
</feature>
<feature type="transmembrane region" description="Helical" evidence="5">
    <location>
        <begin position="391"/>
        <end position="411"/>
    </location>
</feature>
<dbReference type="EMBL" id="CAJNNV010005866">
    <property type="protein sequence ID" value="CAE8592764.1"/>
    <property type="molecule type" value="Genomic_DNA"/>
</dbReference>
<comment type="caution">
    <text evidence="7">The sequence shown here is derived from an EMBL/GenBank/DDBJ whole genome shotgun (WGS) entry which is preliminary data.</text>
</comment>
<evidence type="ECO:0000313" key="9">
    <source>
        <dbReference type="Proteomes" id="UP000654075"/>
    </source>
</evidence>
<evidence type="ECO:0000256" key="5">
    <source>
        <dbReference type="SAM" id="Phobius"/>
    </source>
</evidence>
<gene>
    <name evidence="7" type="ORF">PGLA1383_LOCUS11389</name>
    <name evidence="8" type="ORF">PGLA2088_LOCUS51696</name>
</gene>
<keyword evidence="4 5" id="KW-0472">Membrane</keyword>
<dbReference type="GO" id="GO:0015179">
    <property type="term" value="F:L-amino acid transmembrane transporter activity"/>
    <property type="evidence" value="ECO:0007669"/>
    <property type="project" value="TreeGrafter"/>
</dbReference>
<evidence type="ECO:0000256" key="3">
    <source>
        <dbReference type="ARBA" id="ARBA00022989"/>
    </source>
</evidence>
<dbReference type="GO" id="GO:0016020">
    <property type="term" value="C:membrane"/>
    <property type="evidence" value="ECO:0007669"/>
    <property type="project" value="UniProtKB-SubCell"/>
</dbReference>
<proteinExistence type="predicted"/>
<feature type="transmembrane region" description="Helical" evidence="5">
    <location>
        <begin position="149"/>
        <end position="172"/>
    </location>
</feature>
<evidence type="ECO:0000256" key="2">
    <source>
        <dbReference type="ARBA" id="ARBA00022692"/>
    </source>
</evidence>
<dbReference type="AlphaFoldDB" id="A0A813E460"/>
<evidence type="ECO:0000259" key="6">
    <source>
        <dbReference type="Pfam" id="PF01490"/>
    </source>
</evidence>
<dbReference type="OrthoDB" id="432767at2759"/>
<dbReference type="EMBL" id="CAJNNW010037722">
    <property type="protein sequence ID" value="CAE8744058.1"/>
    <property type="molecule type" value="Genomic_DNA"/>
</dbReference>
<evidence type="ECO:0000313" key="7">
    <source>
        <dbReference type="EMBL" id="CAE8592764.1"/>
    </source>
</evidence>
<protein>
    <recommendedName>
        <fullName evidence="6">Amino acid transporter transmembrane domain-containing protein</fullName>
    </recommendedName>
</protein>
<reference evidence="7" key="1">
    <citation type="submission" date="2021-02" db="EMBL/GenBank/DDBJ databases">
        <authorList>
            <person name="Dougan E. K."/>
            <person name="Rhodes N."/>
            <person name="Thang M."/>
            <person name="Chan C."/>
        </authorList>
    </citation>
    <scope>NUCLEOTIDE SEQUENCE</scope>
</reference>
<feature type="transmembrane region" description="Helical" evidence="5">
    <location>
        <begin position="225"/>
        <end position="246"/>
    </location>
</feature>
<dbReference type="Proteomes" id="UP000654075">
    <property type="component" value="Unassembled WGS sequence"/>
</dbReference>
<keyword evidence="3 5" id="KW-1133">Transmembrane helix</keyword>
<sequence>MAVPISNGPSAGGNGLSPRFAVVTILKGMIGAGILSLPHVFGKVGLRLAVPGYLLISVICAFSIWRLIECKALLAARCLLQGDEQDSLSEKNGAEEVRDCGLGPLGSVSVQVLGPAGLVIAGFGIIASQLGFGIAYIDIVVETMSSDNLLGSSFSTVWLRVIVGLILCLLSCIRSLNGLAKISVVALVIYSYLIIALIRQGGTEVVQGTAPDLAVVWGKVQWDNIGLWLGTAIFAQEAIVISQYVFDDMKLANHRDFLPVLIWSFSICGTVCSLVGALGYMCYGDDVKSVFYLNFPRDSRDVCIAETILCVVLLASFGLQMYPVVSFLEAVFVGKAGETESEESEEELSESDKPSSGGGFFRAFLLPVALRWSLVVLCSAVAVSIPDLSCVTGYSGSFAVSTIGFFLPALCHMKLNSFQLSPLDWALDIMLLLLGIASVILGIEATHCGGDTVKIIQVITKAA</sequence>
<feature type="transmembrane region" description="Helical" evidence="5">
    <location>
        <begin position="258"/>
        <end position="283"/>
    </location>
</feature>